<dbReference type="Gene3D" id="3.30.2310.20">
    <property type="entry name" value="RelE-like"/>
    <property type="match status" value="1"/>
</dbReference>
<gene>
    <name evidence="1" type="ORF">R8Z52_01330</name>
</gene>
<dbReference type="InterPro" id="IPR035093">
    <property type="entry name" value="RelE/ParE_toxin_dom_sf"/>
</dbReference>
<protein>
    <recommendedName>
        <fullName evidence="3">Type II toxin-antitoxin system RelE/ParE family toxin</fullName>
    </recommendedName>
</protein>
<sequence length="88" mass="10252">MSVLVSSKFADELRGYKLDSQVSEIFSLLENMDYNSPSQMHNVKIIDGEKQSIYVLKHKNWRVFFTKQENDIVLLSITDSKVIRHFNG</sequence>
<dbReference type="EMBL" id="CP138203">
    <property type="protein sequence ID" value="WPC73958.1"/>
    <property type="molecule type" value="Genomic_DNA"/>
</dbReference>
<name>A0ABZ0QBX9_9VIBR</name>
<organism evidence="1 2">
    <name type="scientific">Vibrio porteresiae DSM 19223</name>
    <dbReference type="NCBI Taxonomy" id="1123496"/>
    <lineage>
        <taxon>Bacteria</taxon>
        <taxon>Pseudomonadati</taxon>
        <taxon>Pseudomonadota</taxon>
        <taxon>Gammaproteobacteria</taxon>
        <taxon>Vibrionales</taxon>
        <taxon>Vibrionaceae</taxon>
        <taxon>Vibrio</taxon>
    </lineage>
</organism>
<evidence type="ECO:0008006" key="3">
    <source>
        <dbReference type="Google" id="ProtNLM"/>
    </source>
</evidence>
<accession>A0ABZ0QBX9</accession>
<evidence type="ECO:0000313" key="1">
    <source>
        <dbReference type="EMBL" id="WPC73958.1"/>
    </source>
</evidence>
<dbReference type="RefSeq" id="WP_261893966.1">
    <property type="nucleotide sequence ID" value="NZ_AP024895.1"/>
</dbReference>
<evidence type="ECO:0000313" key="2">
    <source>
        <dbReference type="Proteomes" id="UP001304071"/>
    </source>
</evidence>
<reference evidence="1 2" key="1">
    <citation type="submission" date="2023-11" db="EMBL/GenBank/DDBJ databases">
        <title>Plant-associative lifestyle of Vibrio porteresiae and its evolutionary dynamics.</title>
        <authorList>
            <person name="Rameshkumar N."/>
            <person name="Kirti K."/>
        </authorList>
    </citation>
    <scope>NUCLEOTIDE SEQUENCE [LARGE SCALE GENOMIC DNA]</scope>
    <source>
        <strain evidence="1 2">MSSRF30</strain>
    </source>
</reference>
<dbReference type="Proteomes" id="UP001304071">
    <property type="component" value="Chromosome 1"/>
</dbReference>
<keyword evidence="2" id="KW-1185">Reference proteome</keyword>
<proteinExistence type="predicted"/>